<keyword evidence="2" id="KW-0378">Hydrolase</keyword>
<dbReference type="InterPro" id="IPR036206">
    <property type="entry name" value="ThiamineP_synth_sf"/>
</dbReference>
<dbReference type="Pfam" id="PF01136">
    <property type="entry name" value="Peptidase_U32"/>
    <property type="match status" value="2"/>
</dbReference>
<name>E2ZE59_9FIRM</name>
<reference evidence="2 3" key="1">
    <citation type="submission" date="2010-08" db="EMBL/GenBank/DDBJ databases">
        <authorList>
            <person name="Weinstock G."/>
            <person name="Sodergren E."/>
            <person name="Clifton S."/>
            <person name="Fulton L."/>
            <person name="Fulton B."/>
            <person name="Courtney L."/>
            <person name="Fronick C."/>
            <person name="Harrison M."/>
            <person name="Strong C."/>
            <person name="Farmer C."/>
            <person name="Delahaunty K."/>
            <person name="Markovic C."/>
            <person name="Hall O."/>
            <person name="Minx P."/>
            <person name="Tomlinson C."/>
            <person name="Mitreva M."/>
            <person name="Hou S."/>
            <person name="Chen J."/>
            <person name="Wollam A."/>
            <person name="Pepin K.H."/>
            <person name="Johnson M."/>
            <person name="Bhonagiri V."/>
            <person name="Zhang X."/>
            <person name="Suruliraj S."/>
            <person name="Warren W."/>
            <person name="Chinwalla A."/>
            <person name="Mardis E.R."/>
            <person name="Wilson R.K."/>
        </authorList>
    </citation>
    <scope>NUCLEOTIDE SEQUENCE [LARGE SCALE GENOMIC DNA]</scope>
    <source>
        <strain evidence="2 3">F0359</strain>
    </source>
</reference>
<gene>
    <name evidence="2" type="ORF">HMPREF9429_01761</name>
</gene>
<feature type="domain" description="Peptidase U32 collagenase" evidence="1">
    <location>
        <begin position="388"/>
        <end position="492"/>
    </location>
</feature>
<dbReference type="RefSeq" id="WP_006943168.1">
    <property type="nucleotide sequence ID" value="NZ_GL538212.1"/>
</dbReference>
<dbReference type="SUPFAM" id="SSF51391">
    <property type="entry name" value="Thiamin phosphate synthase"/>
    <property type="match status" value="1"/>
</dbReference>
<dbReference type="EMBL" id="AECS01000043">
    <property type="protein sequence ID" value="EFQ03439.1"/>
    <property type="molecule type" value="Genomic_DNA"/>
</dbReference>
<dbReference type="Proteomes" id="UP000003195">
    <property type="component" value="Unassembled WGS sequence"/>
</dbReference>
<dbReference type="OrthoDB" id="9807498at2"/>
<evidence type="ECO:0000313" key="2">
    <source>
        <dbReference type="EMBL" id="EFQ03439.1"/>
    </source>
</evidence>
<dbReference type="PANTHER" id="PTHR30217">
    <property type="entry name" value="PEPTIDASE U32 FAMILY"/>
    <property type="match status" value="1"/>
</dbReference>
<keyword evidence="3" id="KW-1185">Reference proteome</keyword>
<dbReference type="GO" id="GO:0016787">
    <property type="term" value="F:hydrolase activity"/>
    <property type="evidence" value="ECO:0007669"/>
    <property type="project" value="UniProtKB-KW"/>
</dbReference>
<dbReference type="InterPro" id="IPR020988">
    <property type="entry name" value="Pept_U32_collagenase"/>
</dbReference>
<comment type="caution">
    <text evidence="2">The sequence shown here is derived from an EMBL/GenBank/DDBJ whole genome shotgun (WGS) entry which is preliminary data.</text>
</comment>
<accession>E2ZE59</accession>
<evidence type="ECO:0000259" key="1">
    <source>
        <dbReference type="Pfam" id="PF12392"/>
    </source>
</evidence>
<dbReference type="InterPro" id="IPR001539">
    <property type="entry name" value="Peptidase_U32"/>
</dbReference>
<dbReference type="AlphaFoldDB" id="E2ZE59"/>
<dbReference type="STRING" id="706434.HMPREF9429_01761"/>
<dbReference type="HOGENOM" id="CLU_011540_4_0_9"/>
<proteinExistence type="predicted"/>
<evidence type="ECO:0000313" key="3">
    <source>
        <dbReference type="Proteomes" id="UP000003195"/>
    </source>
</evidence>
<dbReference type="EC" id="3.4.-.-" evidence="2"/>
<dbReference type="InterPro" id="IPR051454">
    <property type="entry name" value="RNA/ubiquinone_mod_enzymes"/>
</dbReference>
<organism evidence="2 3">
    <name type="scientific">Megasphaera micronuciformis F0359</name>
    <dbReference type="NCBI Taxonomy" id="706434"/>
    <lineage>
        <taxon>Bacteria</taxon>
        <taxon>Bacillati</taxon>
        <taxon>Bacillota</taxon>
        <taxon>Negativicutes</taxon>
        <taxon>Veillonellales</taxon>
        <taxon>Veillonellaceae</taxon>
        <taxon>Megasphaera</taxon>
    </lineage>
</organism>
<dbReference type="Pfam" id="PF12392">
    <property type="entry name" value="DUF3656"/>
    <property type="match status" value="1"/>
</dbReference>
<protein>
    <submittedName>
        <fullName evidence="2">Peptidase, U32 family</fullName>
        <ecNumber evidence="2">3.4.-.-</ecNumber>
    </submittedName>
</protein>
<dbReference type="PANTHER" id="PTHR30217:SF10">
    <property type="entry name" value="23S RRNA 5-HYDROXYCYTIDINE C2501 SYNTHASE"/>
    <property type="match status" value="1"/>
</dbReference>
<dbReference type="eggNOG" id="COG0826">
    <property type="taxonomic scope" value="Bacteria"/>
</dbReference>
<sequence length="804" mass="88575">MAELLAPAGSADHVKAAIAAGADAVYLGGKAFNARKYAHNLDNDELKASVETAHLFGVKVYVTVNILISDAEMGELTEYIRFLDEIDTDGIIVQDLAVAAVARKAAPNLPLHGSTQMTVADLEGARFLQSLGFTQVVLSRELSLKEIEAVCKETDLTVEIFIHGASCMSYSGQCLMSSFFGGRSGNRGACAQPCRLPYTLYENDAVKTDKAYLLSLKDLSALDDIEALLKAGVGSLKIEGRMKSPAYVYDVVSAYRRVIDGVYGNERQKEKALAQGRELLGTSFNRGRQSDFLHSTVGLETATSGAGRNKGKEVGTVTKVHERILNAYLQVPVHIGDTIKVIRSDGHEAVDEVQDVTNLSDTQAELTVRRKDMMKGRLFLIAEKADDKSEEAYKNRQIPLYFHVETDEEGYLKCLAWDDGGHTVSVCSDYKPEVARKRPTTSDVVQGQFSKLGNTPFEAASVTLASEEYMIPVSILNDLRRRTVAAMTQARLEEYRRPPAGTACPWRQKQADLMTDIPLTVVHCDSLEGLEAAVRGGAKRLIFGGESYSHASFTYEIWKKAVAIGHKSNVPVWAGTPRVMKQADTERIRRELQSAIRAGVDGIYANTPGIFSLVHEEGPNCFIIGDQYLNIFNSQAAFIYEEVGCSAITASCEMTWKQIERLASLQKLPVEVVVAGKAELMITEYCQIAAHVGTGVKAGCPSRCVGSRFYLEDRRGERFEIVTDQFCRNHILNSKDTDMAPYFDKLMHAGVKAVRIEARHRDPKWIEAVTSKYARLCAGDRSVLFGKDDKTVTRGHLFRSITDI</sequence>